<name>A0A9X2E7H7_9NOCA</name>
<keyword evidence="1" id="KW-0472">Membrane</keyword>
<gene>
    <name evidence="3" type="ORF">NDR86_18900</name>
</gene>
<dbReference type="AlphaFoldDB" id="A0A9X2E7H7"/>
<dbReference type="RefSeq" id="WP_251913792.1">
    <property type="nucleotide sequence ID" value="NZ_JAMRXG010000007.1"/>
</dbReference>
<evidence type="ECO:0000256" key="1">
    <source>
        <dbReference type="SAM" id="Phobius"/>
    </source>
</evidence>
<feature type="transmembrane region" description="Helical" evidence="1">
    <location>
        <begin position="171"/>
        <end position="190"/>
    </location>
</feature>
<keyword evidence="1" id="KW-1133">Transmembrane helix</keyword>
<feature type="transmembrane region" description="Helical" evidence="1">
    <location>
        <begin position="30"/>
        <end position="47"/>
    </location>
</feature>
<reference evidence="3" key="1">
    <citation type="submission" date="2022-06" db="EMBL/GenBank/DDBJ databases">
        <title>Novel species in genus nocardia.</title>
        <authorList>
            <person name="Li F."/>
        </authorList>
    </citation>
    <scope>NUCLEOTIDE SEQUENCE</scope>
    <source>
        <strain evidence="3">CDC141</strain>
    </source>
</reference>
<accession>A0A9X2E7H7</accession>
<sequence length="376" mass="41947">MLLQVCLIAVLAIGAVWKGIDLLRGRDDRVLGHLVAAFVLLALGNFVSLRSSMRAIDSVTQPGVGRVLMNVTVMIGLYALMQVFVLAAPRAPRRLSRRLHTWVLVLSCVALVACMIATPREYRAHSLTTPHIAEPPILLFYLVGNAYFVYAYVYCGFLARRYAARAPRYQMFGLTLVSVGLFGLALTSFNRGVWVIVRVAHGDMHGRFNAVNFSIANVCTALIVIGLCYPATMQAISALRSWFLHRRQYRELATLWSLMSAAFPELMLGRGPASSPLDRLFRPSIHARFYRRLIECRDGLVRLSPYIEERPGTDLTRMSNAELAVHIRQALARKPPVEDLEVAYSAKRLAVPDGDDLHAEARVLMELSRALKDTTP</sequence>
<evidence type="ECO:0000313" key="4">
    <source>
        <dbReference type="Proteomes" id="UP001139157"/>
    </source>
</evidence>
<feature type="domain" description="DUF6545" evidence="2">
    <location>
        <begin position="242"/>
        <end position="371"/>
    </location>
</feature>
<comment type="caution">
    <text evidence="3">The sequence shown here is derived from an EMBL/GenBank/DDBJ whole genome shotgun (WGS) entry which is preliminary data.</text>
</comment>
<keyword evidence="1" id="KW-0812">Transmembrane</keyword>
<feature type="transmembrane region" description="Helical" evidence="1">
    <location>
        <begin position="99"/>
        <end position="118"/>
    </location>
</feature>
<evidence type="ECO:0000259" key="2">
    <source>
        <dbReference type="Pfam" id="PF20182"/>
    </source>
</evidence>
<proteinExistence type="predicted"/>
<protein>
    <recommendedName>
        <fullName evidence="2">DUF6545 domain-containing protein</fullName>
    </recommendedName>
</protein>
<feature type="transmembrane region" description="Helical" evidence="1">
    <location>
        <begin position="67"/>
        <end position="87"/>
    </location>
</feature>
<organism evidence="3 4">
    <name type="scientific">Nocardia pulmonis</name>
    <dbReference type="NCBI Taxonomy" id="2951408"/>
    <lineage>
        <taxon>Bacteria</taxon>
        <taxon>Bacillati</taxon>
        <taxon>Actinomycetota</taxon>
        <taxon>Actinomycetes</taxon>
        <taxon>Mycobacteriales</taxon>
        <taxon>Nocardiaceae</taxon>
        <taxon>Nocardia</taxon>
    </lineage>
</organism>
<keyword evidence="4" id="KW-1185">Reference proteome</keyword>
<feature type="transmembrane region" description="Helical" evidence="1">
    <location>
        <begin position="210"/>
        <end position="231"/>
    </location>
</feature>
<dbReference type="Pfam" id="PF20182">
    <property type="entry name" value="DUF6545"/>
    <property type="match status" value="1"/>
</dbReference>
<dbReference type="InterPro" id="IPR046675">
    <property type="entry name" value="DUF6545"/>
</dbReference>
<dbReference type="InterPro" id="IPR050039">
    <property type="entry name" value="MAB_1171c-like"/>
</dbReference>
<dbReference type="EMBL" id="JAMRXG010000007">
    <property type="protein sequence ID" value="MCM6775547.1"/>
    <property type="molecule type" value="Genomic_DNA"/>
</dbReference>
<feature type="transmembrane region" description="Helical" evidence="1">
    <location>
        <begin position="138"/>
        <end position="159"/>
    </location>
</feature>
<dbReference type="NCBIfam" id="NF042915">
    <property type="entry name" value="MAB_1171c_fam"/>
    <property type="match status" value="1"/>
</dbReference>
<evidence type="ECO:0000313" key="3">
    <source>
        <dbReference type="EMBL" id="MCM6775547.1"/>
    </source>
</evidence>
<dbReference type="Proteomes" id="UP001139157">
    <property type="component" value="Unassembled WGS sequence"/>
</dbReference>
<feature type="transmembrane region" description="Helical" evidence="1">
    <location>
        <begin position="6"/>
        <end position="23"/>
    </location>
</feature>